<feature type="non-terminal residue" evidence="1">
    <location>
        <position position="33"/>
    </location>
</feature>
<accession>A0A118IHF0</accession>
<comment type="caution">
    <text evidence="1">The sequence shown here is derived from an EMBL/GenBank/DDBJ whole genome shotgun (WGS) entry which is preliminary data.</text>
</comment>
<proteinExistence type="predicted"/>
<dbReference type="AlphaFoldDB" id="A0A118IHF0"/>
<dbReference type="Proteomes" id="UP000243975">
    <property type="component" value="Unassembled WGS sequence"/>
</dbReference>
<protein>
    <submittedName>
        <fullName evidence="1">Uncharacterized protein</fullName>
    </submittedName>
</protein>
<evidence type="ECO:0000313" key="1">
    <source>
        <dbReference type="EMBL" id="KVH17592.1"/>
    </source>
</evidence>
<name>A0A118IHF0_CYNCS</name>
<organism evidence="1 2">
    <name type="scientific">Cynara cardunculus var. scolymus</name>
    <name type="common">Globe artichoke</name>
    <name type="synonym">Cynara scolymus</name>
    <dbReference type="NCBI Taxonomy" id="59895"/>
    <lineage>
        <taxon>Eukaryota</taxon>
        <taxon>Viridiplantae</taxon>
        <taxon>Streptophyta</taxon>
        <taxon>Embryophyta</taxon>
        <taxon>Tracheophyta</taxon>
        <taxon>Spermatophyta</taxon>
        <taxon>Magnoliopsida</taxon>
        <taxon>eudicotyledons</taxon>
        <taxon>Gunneridae</taxon>
        <taxon>Pentapetalae</taxon>
        <taxon>asterids</taxon>
        <taxon>campanulids</taxon>
        <taxon>Asterales</taxon>
        <taxon>Asteraceae</taxon>
        <taxon>Carduoideae</taxon>
        <taxon>Cardueae</taxon>
        <taxon>Carduinae</taxon>
        <taxon>Cynara</taxon>
    </lineage>
</organism>
<sequence length="33" mass="3707">MLVPSLADFRNAFPMGTLLDKNQQWGIICKPVC</sequence>
<keyword evidence="2" id="KW-1185">Reference proteome</keyword>
<dbReference type="Gramene" id="KVH17592">
    <property type="protein sequence ID" value="KVH17592"/>
    <property type="gene ID" value="Ccrd_025914"/>
</dbReference>
<dbReference type="EMBL" id="LEKV01007097">
    <property type="protein sequence ID" value="KVH17592.1"/>
    <property type="molecule type" value="Genomic_DNA"/>
</dbReference>
<reference evidence="1 2" key="1">
    <citation type="journal article" date="2016" name="Sci. Rep.">
        <title>The genome sequence of the outbreeding globe artichoke constructed de novo incorporating a phase-aware low-pass sequencing strategy of F1 progeny.</title>
        <authorList>
            <person name="Scaglione D."/>
            <person name="Reyes-Chin-Wo S."/>
            <person name="Acquadro A."/>
            <person name="Froenicke L."/>
            <person name="Portis E."/>
            <person name="Beitel C."/>
            <person name="Tirone M."/>
            <person name="Mauro R."/>
            <person name="Lo Monaco A."/>
            <person name="Mauromicale G."/>
            <person name="Faccioli P."/>
            <person name="Cattivelli L."/>
            <person name="Rieseberg L."/>
            <person name="Michelmore R."/>
            <person name="Lanteri S."/>
        </authorList>
    </citation>
    <scope>NUCLEOTIDE SEQUENCE [LARGE SCALE GENOMIC DNA]</scope>
    <source>
        <strain evidence="1">2C</strain>
    </source>
</reference>
<evidence type="ECO:0000313" key="2">
    <source>
        <dbReference type="Proteomes" id="UP000243975"/>
    </source>
</evidence>
<gene>
    <name evidence="1" type="ORF">Ccrd_025914</name>
</gene>